<feature type="compositionally biased region" description="Low complexity" evidence="2">
    <location>
        <begin position="74"/>
        <end position="89"/>
    </location>
</feature>
<feature type="compositionally biased region" description="Low complexity" evidence="2">
    <location>
        <begin position="97"/>
        <end position="114"/>
    </location>
</feature>
<proteinExistence type="inferred from homology"/>
<evidence type="ECO:0000313" key="3">
    <source>
        <dbReference type="EMBL" id="THZ24682.1"/>
    </source>
</evidence>
<gene>
    <name evidence="3" type="ORF">D6C91_03211</name>
</gene>
<dbReference type="Proteomes" id="UP000308005">
    <property type="component" value="Unassembled WGS sequence"/>
</dbReference>
<evidence type="ECO:0000313" key="4">
    <source>
        <dbReference type="Proteomes" id="UP000308005"/>
    </source>
</evidence>
<feature type="compositionally biased region" description="Gly residues" evidence="2">
    <location>
        <begin position="575"/>
        <end position="590"/>
    </location>
</feature>
<dbReference type="AlphaFoldDB" id="A0A4S9TII5"/>
<feature type="compositionally biased region" description="Low complexity" evidence="2">
    <location>
        <begin position="555"/>
        <end position="569"/>
    </location>
</feature>
<dbReference type="InterPro" id="IPR005552">
    <property type="entry name" value="Scramblase"/>
</dbReference>
<dbReference type="PANTHER" id="PTHR23248:SF9">
    <property type="entry name" value="PHOSPHOLIPID SCRAMBLASE"/>
    <property type="match status" value="1"/>
</dbReference>
<dbReference type="GO" id="GO:0017128">
    <property type="term" value="F:phospholipid scramblase activity"/>
    <property type="evidence" value="ECO:0007669"/>
    <property type="project" value="InterPro"/>
</dbReference>
<evidence type="ECO:0000256" key="2">
    <source>
        <dbReference type="SAM" id="MobiDB-lite"/>
    </source>
</evidence>
<sequence length="596" mass="63551">MSKSGPKRGVKRGSRIIHRHSYSPPRSTVLQAVSHILPSIMSALRPPVMLSRAARRYVSTSRGPKGPRSILNKPRTPSRITPRPSRASPLAANSRHQSSQQPSQQNKPNEQSQQTPEEPSKNALVATALAENESSDLIAPVTIPDDPNGVLTPNHPAWDLLNNSSLVIQRQIEMMNVFLGFEQANRYVIMNGRGETIGYMAEQDHGVGSMLGRQMFKTHRSFTSHIFDKNEREVLRIHRPFSWISSRIRIYDSTAPGDYSHSDTLQGTSVQSAIDQTSAAQVSPLPLADMRIIGEAQQQWAPLRRKYNLFNYRSLEPANDSSPKLTSGDAPNTEAKALTVSEGQSEQAIEAGMQQFAFVNEPFLSWDFSLKDAEERKIGSVNRNFVGFAREIFTDTGVYALRMDSASLGKGVEETAMTLDQRAVMLATAVSIDFDYFSRHSGVGGGGGFMPLWFPGMGGGAAEGGAVGGAAGGAAGEVGAAEGVGGAMGGAARGAAGTEGAIGAAGTMAGVEAMNRGYGGQPADDASPQAPVEPFQNDGGVGQSQGDAWGEQNPWGEQQNPWGQQPQEQDPWSGGNQGGGDSGGGDGGGFDFDDFF</sequence>
<dbReference type="PANTHER" id="PTHR23248">
    <property type="entry name" value="PHOSPHOLIPID SCRAMBLASE-RELATED"/>
    <property type="match status" value="1"/>
</dbReference>
<name>A0A4S9TII5_AURPU</name>
<protein>
    <submittedName>
        <fullName evidence="3">Scramblase-domain-containing protein</fullName>
    </submittedName>
</protein>
<dbReference type="EMBL" id="QZBM01000097">
    <property type="protein sequence ID" value="THZ24682.1"/>
    <property type="molecule type" value="Genomic_DNA"/>
</dbReference>
<dbReference type="GO" id="GO:0005886">
    <property type="term" value="C:plasma membrane"/>
    <property type="evidence" value="ECO:0007669"/>
    <property type="project" value="TreeGrafter"/>
</dbReference>
<feature type="region of interest" description="Disordered" evidence="2">
    <location>
        <begin position="57"/>
        <end position="122"/>
    </location>
</feature>
<comment type="caution">
    <text evidence="3">The sequence shown here is derived from an EMBL/GenBank/DDBJ whole genome shotgun (WGS) entry which is preliminary data.</text>
</comment>
<accession>A0A4S9TII5</accession>
<organism evidence="3 4">
    <name type="scientific">Aureobasidium pullulans</name>
    <name type="common">Black yeast</name>
    <name type="synonym">Pullularia pullulans</name>
    <dbReference type="NCBI Taxonomy" id="5580"/>
    <lineage>
        <taxon>Eukaryota</taxon>
        <taxon>Fungi</taxon>
        <taxon>Dikarya</taxon>
        <taxon>Ascomycota</taxon>
        <taxon>Pezizomycotina</taxon>
        <taxon>Dothideomycetes</taxon>
        <taxon>Dothideomycetidae</taxon>
        <taxon>Dothideales</taxon>
        <taxon>Saccotheciaceae</taxon>
        <taxon>Aureobasidium</taxon>
    </lineage>
</organism>
<comment type="similarity">
    <text evidence="1">Belongs to the phospholipid scramblase family.</text>
</comment>
<feature type="region of interest" description="Disordered" evidence="2">
    <location>
        <begin position="1"/>
        <end position="26"/>
    </location>
</feature>
<feature type="compositionally biased region" description="Basic residues" evidence="2">
    <location>
        <begin position="1"/>
        <end position="21"/>
    </location>
</feature>
<feature type="region of interest" description="Disordered" evidence="2">
    <location>
        <begin position="516"/>
        <end position="596"/>
    </location>
</feature>
<reference evidence="3 4" key="1">
    <citation type="submission" date="2018-10" db="EMBL/GenBank/DDBJ databases">
        <title>Fifty Aureobasidium pullulans genomes reveal a recombining polyextremotolerant generalist.</title>
        <authorList>
            <person name="Gostincar C."/>
            <person name="Turk M."/>
            <person name="Zajc J."/>
            <person name="Gunde-Cimerman N."/>
        </authorList>
    </citation>
    <scope>NUCLEOTIDE SEQUENCE [LARGE SCALE GENOMIC DNA]</scope>
    <source>
        <strain evidence="3 4">EXF-3863</strain>
    </source>
</reference>
<evidence type="ECO:0000256" key="1">
    <source>
        <dbReference type="ARBA" id="ARBA00005350"/>
    </source>
</evidence>
<dbReference type="Pfam" id="PF03803">
    <property type="entry name" value="Scramblase"/>
    <property type="match status" value="2"/>
</dbReference>